<keyword evidence="5" id="KW-0408">Iron</keyword>
<proteinExistence type="predicted"/>
<dbReference type="Proteomes" id="UP001193734">
    <property type="component" value="Unassembled WGS sequence"/>
</dbReference>
<evidence type="ECO:0000256" key="1">
    <source>
        <dbReference type="ARBA" id="ARBA00022448"/>
    </source>
</evidence>
<feature type="transmembrane region" description="Helical" evidence="7">
    <location>
        <begin position="69"/>
        <end position="88"/>
    </location>
</feature>
<dbReference type="InterPro" id="IPR051684">
    <property type="entry name" value="Electron_Trans/Redox"/>
</dbReference>
<dbReference type="Pfam" id="PF12801">
    <property type="entry name" value="Fer4_5"/>
    <property type="match status" value="2"/>
</dbReference>
<dbReference type="InterPro" id="IPR017896">
    <property type="entry name" value="4Fe4S_Fe-S-bd"/>
</dbReference>
<dbReference type="PROSITE" id="PS00198">
    <property type="entry name" value="4FE4S_FER_1"/>
    <property type="match status" value="1"/>
</dbReference>
<keyword evidence="10" id="KW-1185">Reference proteome</keyword>
<keyword evidence="3" id="KW-0479">Metal-binding</keyword>
<keyword evidence="7" id="KW-1133">Transmembrane helix</keyword>
<keyword evidence="2" id="KW-0004">4Fe-4S</keyword>
<dbReference type="InterPro" id="IPR017900">
    <property type="entry name" value="4Fe4S_Fe_S_CS"/>
</dbReference>
<dbReference type="PANTHER" id="PTHR30176:SF3">
    <property type="entry name" value="FERREDOXIN-TYPE PROTEIN NAPH"/>
    <property type="match status" value="1"/>
</dbReference>
<dbReference type="Pfam" id="PF13237">
    <property type="entry name" value="Fer4_10"/>
    <property type="match status" value="1"/>
</dbReference>
<organism evidence="9 10">
    <name type="scientific">Xylanibacter rodentium</name>
    <dbReference type="NCBI Taxonomy" id="2736289"/>
    <lineage>
        <taxon>Bacteria</taxon>
        <taxon>Pseudomonadati</taxon>
        <taxon>Bacteroidota</taxon>
        <taxon>Bacteroidia</taxon>
        <taxon>Bacteroidales</taxon>
        <taxon>Prevotellaceae</taxon>
        <taxon>Xylanibacter</taxon>
    </lineage>
</organism>
<accession>A0ABX2AW64</accession>
<keyword evidence="6" id="KW-0411">Iron-sulfur</keyword>
<dbReference type="PANTHER" id="PTHR30176">
    <property type="entry name" value="FERREDOXIN-TYPE PROTEIN NAPH"/>
    <property type="match status" value="1"/>
</dbReference>
<dbReference type="Gene3D" id="3.30.70.20">
    <property type="match status" value="1"/>
</dbReference>
<dbReference type="SUPFAM" id="SSF54862">
    <property type="entry name" value="4Fe-4S ferredoxins"/>
    <property type="match status" value="1"/>
</dbReference>
<sequence>MLLAYLVIGWFYPVVGLLALICMIAPVAFAVRRGRWWCGNACPRGSFYDRVLSEHSPHRPIPRFVRTSGFRLFMVMFIFTVFGVQMYFAWGDWNAMGRVFWNIILVTTVVGIVLSFVYAPRTWCSFCPMGTLSSCVSPKQSPLPSGFTNIHVADTCQMKCKSCARVCPMQLTPYDCRGTATGYLDTDCIKCGKCIATCPLKIMRMEHNRSVNGN</sequence>
<evidence type="ECO:0000256" key="4">
    <source>
        <dbReference type="ARBA" id="ARBA00022982"/>
    </source>
</evidence>
<evidence type="ECO:0000256" key="2">
    <source>
        <dbReference type="ARBA" id="ARBA00022485"/>
    </source>
</evidence>
<keyword evidence="7" id="KW-0812">Transmembrane</keyword>
<evidence type="ECO:0000259" key="8">
    <source>
        <dbReference type="PROSITE" id="PS51379"/>
    </source>
</evidence>
<evidence type="ECO:0000256" key="7">
    <source>
        <dbReference type="SAM" id="Phobius"/>
    </source>
</evidence>
<name>A0ABX2AW64_9BACT</name>
<dbReference type="EMBL" id="JABKKE010000006">
    <property type="protein sequence ID" value="NPE13693.1"/>
    <property type="molecule type" value="Genomic_DNA"/>
</dbReference>
<comment type="caution">
    <text evidence="9">The sequence shown here is derived from an EMBL/GenBank/DDBJ whole genome shotgun (WGS) entry which is preliminary data.</text>
</comment>
<protein>
    <submittedName>
        <fullName evidence="9">4Fe-4S binding protein</fullName>
    </submittedName>
</protein>
<keyword evidence="7" id="KW-0472">Membrane</keyword>
<feature type="transmembrane region" description="Helical" evidence="7">
    <location>
        <begin position="100"/>
        <end position="119"/>
    </location>
</feature>
<evidence type="ECO:0000256" key="5">
    <source>
        <dbReference type="ARBA" id="ARBA00023004"/>
    </source>
</evidence>
<evidence type="ECO:0000256" key="6">
    <source>
        <dbReference type="ARBA" id="ARBA00023014"/>
    </source>
</evidence>
<keyword evidence="1" id="KW-0813">Transport</keyword>
<feature type="transmembrane region" description="Helical" evidence="7">
    <location>
        <begin position="6"/>
        <end position="31"/>
    </location>
</feature>
<keyword evidence="4" id="KW-0249">Electron transport</keyword>
<evidence type="ECO:0000313" key="10">
    <source>
        <dbReference type="Proteomes" id="UP001193734"/>
    </source>
</evidence>
<evidence type="ECO:0000256" key="3">
    <source>
        <dbReference type="ARBA" id="ARBA00022723"/>
    </source>
</evidence>
<feature type="domain" description="4Fe-4S ferredoxin-type" evidence="8">
    <location>
        <begin position="180"/>
        <end position="208"/>
    </location>
</feature>
<evidence type="ECO:0000313" key="9">
    <source>
        <dbReference type="EMBL" id="NPE13693.1"/>
    </source>
</evidence>
<gene>
    <name evidence="9" type="ORF">HPS55_05015</name>
</gene>
<dbReference type="PROSITE" id="PS51379">
    <property type="entry name" value="4FE4S_FER_2"/>
    <property type="match status" value="1"/>
</dbReference>
<reference evidence="9 10" key="1">
    <citation type="submission" date="2020-05" db="EMBL/GenBank/DDBJ databases">
        <title>Distinct polysaccharide utilization as determinants for interspecies competition between intestinal Prevotella spp.</title>
        <authorList>
            <person name="Galvez E.J.C."/>
            <person name="Iljazovic A."/>
            <person name="Strowig T."/>
        </authorList>
    </citation>
    <scope>NUCLEOTIDE SEQUENCE [LARGE SCALE GENOMIC DNA]</scope>
    <source>
        <strain evidence="9 10">PROD</strain>
    </source>
</reference>